<dbReference type="Proteomes" id="UP001268256">
    <property type="component" value="Unassembled WGS sequence"/>
</dbReference>
<feature type="region of interest" description="Disordered" evidence="1">
    <location>
        <begin position="112"/>
        <end position="184"/>
    </location>
</feature>
<feature type="compositionally biased region" description="Pro residues" evidence="1">
    <location>
        <begin position="23"/>
        <end position="36"/>
    </location>
</feature>
<dbReference type="RefSeq" id="WP_322877546.1">
    <property type="nucleotide sequence ID" value="NZ_JAVMIP010000003.1"/>
</dbReference>
<feature type="compositionally biased region" description="Polar residues" evidence="1">
    <location>
        <begin position="170"/>
        <end position="179"/>
    </location>
</feature>
<evidence type="ECO:0000256" key="1">
    <source>
        <dbReference type="SAM" id="MobiDB-lite"/>
    </source>
</evidence>
<organism evidence="3 4">
    <name type="scientific">Pseudocalidococcus azoricus BACA0444</name>
    <dbReference type="NCBI Taxonomy" id="2918990"/>
    <lineage>
        <taxon>Bacteria</taxon>
        <taxon>Bacillati</taxon>
        <taxon>Cyanobacteriota</taxon>
        <taxon>Cyanophyceae</taxon>
        <taxon>Acaryochloridales</taxon>
        <taxon>Thermosynechococcaceae</taxon>
        <taxon>Pseudocalidococcus</taxon>
        <taxon>Pseudocalidococcus azoricus</taxon>
    </lineage>
</organism>
<comment type="caution">
    <text evidence="3">The sequence shown here is derived from an EMBL/GenBank/DDBJ whole genome shotgun (WGS) entry which is preliminary data.</text>
</comment>
<gene>
    <name evidence="3" type="ORF">RIF25_05540</name>
</gene>
<protein>
    <submittedName>
        <fullName evidence="3">Uncharacterized protein</fullName>
    </submittedName>
</protein>
<feature type="signal peptide" evidence="2">
    <location>
        <begin position="1"/>
        <end position="21"/>
    </location>
</feature>
<feature type="compositionally biased region" description="Polar residues" evidence="1">
    <location>
        <begin position="140"/>
        <end position="159"/>
    </location>
</feature>
<keyword evidence="4" id="KW-1185">Reference proteome</keyword>
<feature type="chain" id="PRO_5041920705" evidence="2">
    <location>
        <begin position="22"/>
        <end position="711"/>
    </location>
</feature>
<name>A0AAE4JVE3_9CYAN</name>
<evidence type="ECO:0000256" key="2">
    <source>
        <dbReference type="SAM" id="SignalP"/>
    </source>
</evidence>
<proteinExistence type="predicted"/>
<evidence type="ECO:0000313" key="4">
    <source>
        <dbReference type="Proteomes" id="UP001268256"/>
    </source>
</evidence>
<feature type="compositionally biased region" description="Polar residues" evidence="1">
    <location>
        <begin position="75"/>
        <end position="89"/>
    </location>
</feature>
<feature type="compositionally biased region" description="Pro residues" evidence="1">
    <location>
        <begin position="120"/>
        <end position="136"/>
    </location>
</feature>
<dbReference type="AlphaFoldDB" id="A0AAE4JVE3"/>
<evidence type="ECO:0000313" key="3">
    <source>
        <dbReference type="EMBL" id="MDS3860265.1"/>
    </source>
</evidence>
<feature type="region of interest" description="Disordered" evidence="1">
    <location>
        <begin position="23"/>
        <end position="97"/>
    </location>
</feature>
<keyword evidence="2" id="KW-0732">Signal</keyword>
<reference evidence="4" key="1">
    <citation type="submission" date="2023-07" db="EMBL/GenBank/DDBJ databases">
        <authorList>
            <person name="Luz R."/>
            <person name="Cordeiro R."/>
            <person name="Fonseca A."/>
            <person name="Goncalves V."/>
        </authorList>
    </citation>
    <scope>NUCLEOTIDE SEQUENCE [LARGE SCALE GENOMIC DNA]</scope>
    <source>
        <strain evidence="4">BACA0444</strain>
    </source>
</reference>
<dbReference type="EMBL" id="JAVMIP010000003">
    <property type="protein sequence ID" value="MDS3860265.1"/>
    <property type="molecule type" value="Genomic_DNA"/>
</dbReference>
<accession>A0AAE4JVE3</accession>
<sequence>MKKLLWATGLMWWGLGTATYALPTPPQTTPAPPKPDPSQGDAPVGGTQTPEDRQPTPVMSRNGLLIKAPVEAQTPAGSPNLTPSSAQTNPPTPVISRNGLLINAPVVEAQTPEISQSIPPSSPQPSQPTPANPPTPVTSQNGLLTTDQAGSNRDPSSLLEQEPASIRPNAVTQNGNTPDTPEPIPAELTSEFTPTPLMLPPIRLFNLDTANQLPAGTIQFTGGLFTYTTNPNLDPGNGLEVFYGSVDGGITDRWQLGLTANFFDDPIYRFIKGQNPNITVVTIAPNFKYQVFKGDNLAWSVGGSIEYLQFSSSNFVFAPGLGTTKDSMIVGSIQSPLTWTFDDDGHFQWHLTPSITFLPSTFTGGQPFYGTNFNLGTGFSWKFNQQVSVFGDVTVPVGPGQNAINAANGQLFITPVWSGGFRFLVNPAVGVDLYATNAFGTTPTLRTIAFPPDGASVSFGTGLTYTPEFGQNFLPSFRDRPRVPLTERDRQLLLNGFTIVTADTLLPEMMRLHGNFGGVGNGGSVAVGLTYDTQFELFVEKPEDGVSLLPGVNYSNQTNFGLAAKLRFLDQSQGDPLSIGFQGSFNRAVSGQISIATLQMPMNYRPIDSLALFFNPKVALMGGHQVPVGLGFGANFEVFPGLQLIAEATPILTGQRSVFSGGIRYTIPKTNFSIDIYGSNAAGQSMPVGGLIAQDGKSLGININWLFGGRD</sequence>